<protein>
    <recommendedName>
        <fullName evidence="5">Glycosyltransferase RgtA/B/C/D-like domain-containing protein</fullName>
    </recommendedName>
</protein>
<feature type="transmembrane region" description="Helical" evidence="2">
    <location>
        <begin position="240"/>
        <end position="256"/>
    </location>
</feature>
<dbReference type="EMBL" id="CP003364">
    <property type="protein sequence ID" value="AGA28120.1"/>
    <property type="molecule type" value="Genomic_DNA"/>
</dbReference>
<feature type="transmembrane region" description="Helical" evidence="2">
    <location>
        <begin position="341"/>
        <end position="367"/>
    </location>
</feature>
<feature type="transmembrane region" description="Helical" evidence="2">
    <location>
        <begin position="263"/>
        <end position="282"/>
    </location>
</feature>
<dbReference type="Proteomes" id="UP000010798">
    <property type="component" value="Chromosome"/>
</dbReference>
<keyword evidence="4" id="KW-1185">Reference proteome</keyword>
<reference evidence="3 4" key="1">
    <citation type="submission" date="2012-02" db="EMBL/GenBank/DDBJ databases">
        <title>Complete sequence of chromosome of Singulisphaera acidiphila DSM 18658.</title>
        <authorList>
            <consortium name="US DOE Joint Genome Institute (JGI-PGF)"/>
            <person name="Lucas S."/>
            <person name="Copeland A."/>
            <person name="Lapidus A."/>
            <person name="Glavina del Rio T."/>
            <person name="Dalin E."/>
            <person name="Tice H."/>
            <person name="Bruce D."/>
            <person name="Goodwin L."/>
            <person name="Pitluck S."/>
            <person name="Peters L."/>
            <person name="Ovchinnikova G."/>
            <person name="Chertkov O."/>
            <person name="Kyrpides N."/>
            <person name="Mavromatis K."/>
            <person name="Ivanova N."/>
            <person name="Brettin T."/>
            <person name="Detter J.C."/>
            <person name="Han C."/>
            <person name="Larimer F."/>
            <person name="Land M."/>
            <person name="Hauser L."/>
            <person name="Markowitz V."/>
            <person name="Cheng J.-F."/>
            <person name="Hugenholtz P."/>
            <person name="Woyke T."/>
            <person name="Wu D."/>
            <person name="Tindall B."/>
            <person name="Pomrenke H."/>
            <person name="Brambilla E."/>
            <person name="Klenk H.-P."/>
            <person name="Eisen J.A."/>
        </authorList>
    </citation>
    <scope>NUCLEOTIDE SEQUENCE [LARGE SCALE GENOMIC DNA]</scope>
    <source>
        <strain evidence="4">ATCC BAA-1392 / DSM 18658 / VKM B-2454 / MOB10</strain>
    </source>
</reference>
<evidence type="ECO:0000313" key="3">
    <source>
        <dbReference type="EMBL" id="AGA28120.1"/>
    </source>
</evidence>
<gene>
    <name evidence="3" type="ordered locus">Sinac_3892</name>
</gene>
<evidence type="ECO:0000313" key="4">
    <source>
        <dbReference type="Proteomes" id="UP000010798"/>
    </source>
</evidence>
<accession>L0DGZ1</accession>
<sequence>MNHGDRTEPGLQGATRAGNNSVNERSHGFGRKTPCLLVLTAMLITGLSGGTYWIATALRRPNEPSSISLLYRYGDTDYLPLIYSLARLKYREFVVYEAAGTKSVSFPVFFMLPHALMVRLFGDYGFGYADALVAAARFVILLVLVKGFVRPPGATVATALLAFFLTGPGAHRVFGSLISSPVWAFRYPRPYNTSLVFFGLILTAGRFWAALKGQERRSLAYLLHGGAVALAFQGDLHLGIIAGFATLFLLSAALVARPSRVPWFAGLQFAAAFLVCASPFLIQSTQSDPQVVARWGMFPIQRLSPPFLPPAPGSLAIIIALAGAAWWKAGRSETSEAERRTIIVCLALCAASVVAMPLSAILLGRGIQLYHFDDRMKSIFAFSNGICLIITFKSLLSRFRLAPAVLGVVAATAILYQAFVPAEKRAHVETQPRDWPGHGWELIPSYRRNLAKLIRELDTPKYAAAKVLGTFDQQLGLWWMTVKAGYVFVPDTFLSTVSDDEIETRAIELARLVGFDKKLFSNKVQEYYFTNRFLGLGRWQASRAHQGGNDRDYTSAQLKSIRESTVIDNQNTIVPPPEVERLASRFESHVPTKRKLDLIILVNESSYSHLGGSLPGFQKTYANPTFTVYLREPAEAPPSIGGLTRPPVSE</sequence>
<feature type="transmembrane region" description="Helical" evidence="2">
    <location>
        <begin position="379"/>
        <end position="396"/>
    </location>
</feature>
<dbReference type="eggNOG" id="ENOG50336GG">
    <property type="taxonomic scope" value="Bacteria"/>
</dbReference>
<evidence type="ECO:0000256" key="2">
    <source>
        <dbReference type="SAM" id="Phobius"/>
    </source>
</evidence>
<name>L0DGZ1_SINAD</name>
<evidence type="ECO:0000256" key="1">
    <source>
        <dbReference type="SAM" id="MobiDB-lite"/>
    </source>
</evidence>
<dbReference type="AlphaFoldDB" id="L0DGZ1"/>
<feature type="transmembrane region" description="Helical" evidence="2">
    <location>
        <begin position="191"/>
        <end position="211"/>
    </location>
</feature>
<dbReference type="KEGG" id="saci:Sinac_3892"/>
<dbReference type="HOGENOM" id="CLU_421444_0_0_0"/>
<keyword evidence="2" id="KW-0812">Transmembrane</keyword>
<feature type="transmembrane region" description="Helical" evidence="2">
    <location>
        <begin position="35"/>
        <end position="55"/>
    </location>
</feature>
<dbReference type="STRING" id="886293.Sinac_3892"/>
<keyword evidence="2" id="KW-0472">Membrane</keyword>
<keyword evidence="2" id="KW-1133">Transmembrane helix</keyword>
<feature type="transmembrane region" description="Helical" evidence="2">
    <location>
        <begin position="152"/>
        <end position="171"/>
    </location>
</feature>
<feature type="transmembrane region" description="Helical" evidence="2">
    <location>
        <begin position="307"/>
        <end position="329"/>
    </location>
</feature>
<proteinExistence type="predicted"/>
<evidence type="ECO:0008006" key="5">
    <source>
        <dbReference type="Google" id="ProtNLM"/>
    </source>
</evidence>
<feature type="region of interest" description="Disordered" evidence="1">
    <location>
        <begin position="1"/>
        <end position="27"/>
    </location>
</feature>
<feature type="transmembrane region" description="Helical" evidence="2">
    <location>
        <begin position="401"/>
        <end position="419"/>
    </location>
</feature>
<feature type="transmembrane region" description="Helical" evidence="2">
    <location>
        <begin position="218"/>
        <end position="234"/>
    </location>
</feature>
<organism evidence="3 4">
    <name type="scientific">Singulisphaera acidiphila (strain ATCC BAA-1392 / DSM 18658 / VKM B-2454 / MOB10)</name>
    <dbReference type="NCBI Taxonomy" id="886293"/>
    <lineage>
        <taxon>Bacteria</taxon>
        <taxon>Pseudomonadati</taxon>
        <taxon>Planctomycetota</taxon>
        <taxon>Planctomycetia</taxon>
        <taxon>Isosphaerales</taxon>
        <taxon>Isosphaeraceae</taxon>
        <taxon>Singulisphaera</taxon>
    </lineage>
</organism>
<feature type="transmembrane region" description="Helical" evidence="2">
    <location>
        <begin position="126"/>
        <end position="145"/>
    </location>
</feature>